<dbReference type="Gene3D" id="1.20.120.1870">
    <property type="entry name" value="Fic/DOC protein, Fido domain"/>
    <property type="match status" value="1"/>
</dbReference>
<dbReference type="InterPro" id="IPR003812">
    <property type="entry name" value="Fido"/>
</dbReference>
<keyword evidence="3" id="KW-1185">Reference proteome</keyword>
<dbReference type="EMBL" id="JBAFUR010000006">
    <property type="protein sequence ID" value="MFG1254565.1"/>
    <property type="molecule type" value="Genomic_DNA"/>
</dbReference>
<comment type="caution">
    <text evidence="2">The sequence shown here is derived from an EMBL/GenBank/DDBJ whole genome shotgun (WGS) entry which is preliminary data.</text>
</comment>
<accession>A0ABW6ZNS1</accession>
<reference evidence="2 3" key="1">
    <citation type="submission" date="2024-02" db="EMBL/GenBank/DDBJ databases">
        <title>Expansion and revision of Xanthobacter and proposal of Roseixanthobacter gen. nov.</title>
        <authorList>
            <person name="Soltysiak M.P.M."/>
            <person name="Jalihal A."/>
            <person name="Ory A."/>
            <person name="Chrisophersen C."/>
            <person name="Lee A.D."/>
            <person name="Boulton J."/>
            <person name="Springer M."/>
        </authorList>
    </citation>
    <scope>NUCLEOTIDE SEQUENCE [LARGE SCALE GENOMIC DNA]</scope>
    <source>
        <strain evidence="2 3">CB5</strain>
    </source>
</reference>
<proteinExistence type="predicted"/>
<organism evidence="2 3">
    <name type="scientific">Xanthobacter aminoxidans</name>
    <dbReference type="NCBI Taxonomy" id="186280"/>
    <lineage>
        <taxon>Bacteria</taxon>
        <taxon>Pseudomonadati</taxon>
        <taxon>Pseudomonadota</taxon>
        <taxon>Alphaproteobacteria</taxon>
        <taxon>Hyphomicrobiales</taxon>
        <taxon>Xanthobacteraceae</taxon>
        <taxon>Xanthobacter</taxon>
    </lineage>
</organism>
<dbReference type="SUPFAM" id="SSF140931">
    <property type="entry name" value="Fic-like"/>
    <property type="match status" value="1"/>
</dbReference>
<dbReference type="InterPro" id="IPR053737">
    <property type="entry name" value="Type_II_TA_Toxin"/>
</dbReference>
<dbReference type="Pfam" id="PF02661">
    <property type="entry name" value="Fic"/>
    <property type="match status" value="1"/>
</dbReference>
<dbReference type="PIRSF" id="PIRSF018297">
    <property type="entry name" value="Doc"/>
    <property type="match status" value="1"/>
</dbReference>
<dbReference type="NCBIfam" id="TIGR01550">
    <property type="entry name" value="DOC_P1"/>
    <property type="match status" value="1"/>
</dbReference>
<feature type="domain" description="Fido" evidence="1">
    <location>
        <begin position="1"/>
        <end position="128"/>
    </location>
</feature>
<dbReference type="RefSeq" id="WP_394007214.1">
    <property type="nucleotide sequence ID" value="NZ_JBAFUR010000006.1"/>
</dbReference>
<dbReference type="PROSITE" id="PS51459">
    <property type="entry name" value="FIDO"/>
    <property type="match status" value="1"/>
</dbReference>
<evidence type="ECO:0000259" key="1">
    <source>
        <dbReference type="PROSITE" id="PS51459"/>
    </source>
</evidence>
<dbReference type="Proteomes" id="UP001604043">
    <property type="component" value="Unassembled WGS sequence"/>
</dbReference>
<name>A0ABW6ZNS1_9HYPH</name>
<dbReference type="PANTHER" id="PTHR39426">
    <property type="entry name" value="HOMOLOGY TO DEATH-ON-CURING PROTEIN OF PHAGE P1"/>
    <property type="match status" value="1"/>
</dbReference>
<protein>
    <submittedName>
        <fullName evidence="2">Type II toxin-antitoxin system death-on-curing family toxin</fullName>
    </submittedName>
</protein>
<dbReference type="InterPro" id="IPR036597">
    <property type="entry name" value="Fido-like_dom_sf"/>
</dbReference>
<gene>
    <name evidence="2" type="ORF">V5F30_20290</name>
</gene>
<evidence type="ECO:0000313" key="2">
    <source>
        <dbReference type="EMBL" id="MFG1254565.1"/>
    </source>
</evidence>
<dbReference type="InterPro" id="IPR006440">
    <property type="entry name" value="Doc"/>
</dbReference>
<sequence length="133" mass="14249">MTKAVVLAVHDAQLAEHGGGRGVRDEGLLETALDRPKNRYHYTQQDEASQEQISASDVAALAAAYAYGIAKNHPFVDGNKRTSFVVCELFLALNGYELTLDDAAAVTTWLALAASELTEDELATKIEAALSVV</sequence>
<dbReference type="PANTHER" id="PTHR39426:SF1">
    <property type="entry name" value="HOMOLOGY TO DEATH-ON-CURING PROTEIN OF PHAGE P1"/>
    <property type="match status" value="1"/>
</dbReference>
<evidence type="ECO:0000313" key="3">
    <source>
        <dbReference type="Proteomes" id="UP001604043"/>
    </source>
</evidence>